<evidence type="ECO:0000256" key="7">
    <source>
        <dbReference type="ARBA" id="ARBA00023173"/>
    </source>
</evidence>
<feature type="transmembrane region" description="Helical" evidence="11">
    <location>
        <begin position="211"/>
        <end position="230"/>
    </location>
</feature>
<dbReference type="PRINTS" id="PR00762">
    <property type="entry name" value="CLCHANNEL"/>
</dbReference>
<evidence type="ECO:0000256" key="1">
    <source>
        <dbReference type="ARBA" id="ARBA00004141"/>
    </source>
</evidence>
<dbReference type="InterPro" id="IPR014743">
    <property type="entry name" value="Cl-channel_core"/>
</dbReference>
<dbReference type="Gene3D" id="3.10.580.10">
    <property type="entry name" value="CBS-domain"/>
    <property type="match status" value="1"/>
</dbReference>
<keyword evidence="10" id="KW-0129">CBS domain</keyword>
<comment type="caution">
    <text evidence="13">The sequence shown here is derived from an EMBL/GenBank/DDBJ whole genome shotgun (WGS) entry which is preliminary data.</text>
</comment>
<accession>A0ABT2NAB5</accession>
<dbReference type="SUPFAM" id="SSF81340">
    <property type="entry name" value="Clc chloride channel"/>
    <property type="match status" value="1"/>
</dbReference>
<reference evidence="13 14" key="1">
    <citation type="journal article" date="2022" name="Front. Microbiol.">
        <title>High genomic differentiation and limited gene flow indicate recent cryptic speciation within the genus Laspinema (cyanobacteria).</title>
        <authorList>
            <person name="Stanojkovic A."/>
            <person name="Skoupy S."/>
            <person name="Skaloud P."/>
            <person name="Dvorak P."/>
        </authorList>
    </citation>
    <scope>NUCLEOTIDE SEQUENCE [LARGE SCALE GENOMIC DNA]</scope>
    <source>
        <strain evidence="13 14">D3b</strain>
    </source>
</reference>
<dbReference type="InterPro" id="IPR046342">
    <property type="entry name" value="CBS_dom_sf"/>
</dbReference>
<protein>
    <submittedName>
        <fullName evidence="13">Chloride channel protein</fullName>
    </submittedName>
</protein>
<keyword evidence="6 11" id="KW-0472">Membrane</keyword>
<keyword evidence="8" id="KW-0868">Chloride</keyword>
<dbReference type="Pfam" id="PF00571">
    <property type="entry name" value="CBS"/>
    <property type="match status" value="2"/>
</dbReference>
<feature type="domain" description="CBS" evidence="12">
    <location>
        <begin position="557"/>
        <end position="617"/>
    </location>
</feature>
<comment type="subcellular location">
    <subcellularLocation>
        <location evidence="1">Membrane</location>
        <topology evidence="1">Multi-pass membrane protein</topology>
    </subcellularLocation>
</comment>
<sequence>MTALPPPDLLLPGQAPPAPSKSSLTSFLNRLQPTPETVVLLLAVFIGSSTGMGIVTFHYLIHLIHTVMLEDVMGIISPGGPWTLACIPALGGAVVGLMRWHRPDFGPGISALIAATQGLRELLPLRPVTKMVAASVSLGTGASLGPEGPSVEIGANFGMLLGEVLQVSRERQRLLLGAGAAAGLAAGFNAPIAGVFFALEVVLGTTFATSAVSVVLLAAVVAALIAQIGLGSQPAFTLPMYDVRSPLELPLYLGLGLLAAGVSIAFTETIQFARHCFRGEVPLVRWLGRIPRPIHPAIGGICVGLVALQWPQILGIGYETVEAMLQDVEFSLPLLIMLLVVKLGITAFCQGSGLVGGVFAPAMFLGASLGSAYGKLLAANLPAIASHIAAPPAYAMVGMAAVLAGTAKAPLTAILLLFELTRDYRIVLPLMAAVGLAAWLVEGSKVRTDSELNPEQMGFNVAPDRNVEILQQMSVAAAMHESFLILKATQSVLEAGLALTQGKYYSALVFDCTDRLIGIISLQDIERAIALGERPTSTLVESDSVAVPWIEQAIAEICTLEVLYAYPDELLSEALDRMAARGLRQLPVVDPDDPHRVLGLLDREGISLACNVAAVSEALAPYVLLPNAAPAVELSEGDRAA</sequence>
<feature type="transmembrane region" description="Helical" evidence="11">
    <location>
        <begin position="81"/>
        <end position="100"/>
    </location>
</feature>
<dbReference type="InterPro" id="IPR001807">
    <property type="entry name" value="ClC"/>
</dbReference>
<feature type="transmembrane region" description="Helical" evidence="11">
    <location>
        <begin position="174"/>
        <end position="199"/>
    </location>
</feature>
<evidence type="ECO:0000256" key="9">
    <source>
        <dbReference type="ARBA" id="ARBA00023303"/>
    </source>
</evidence>
<feature type="transmembrane region" description="Helical" evidence="11">
    <location>
        <begin position="38"/>
        <end position="61"/>
    </location>
</feature>
<evidence type="ECO:0000256" key="6">
    <source>
        <dbReference type="ARBA" id="ARBA00023136"/>
    </source>
</evidence>
<keyword evidence="4 11" id="KW-1133">Transmembrane helix</keyword>
<evidence type="ECO:0000256" key="5">
    <source>
        <dbReference type="ARBA" id="ARBA00023065"/>
    </source>
</evidence>
<gene>
    <name evidence="13" type="ORF">NG792_18165</name>
</gene>
<dbReference type="PANTHER" id="PTHR43427">
    <property type="entry name" value="CHLORIDE CHANNEL PROTEIN CLC-E"/>
    <property type="match status" value="1"/>
</dbReference>
<keyword evidence="2" id="KW-0813">Transport</keyword>
<evidence type="ECO:0000313" key="13">
    <source>
        <dbReference type="EMBL" id="MCT7979645.1"/>
    </source>
</evidence>
<dbReference type="RefSeq" id="WP_261236336.1">
    <property type="nucleotide sequence ID" value="NZ_JAMXFA010000025.1"/>
</dbReference>
<evidence type="ECO:0000256" key="8">
    <source>
        <dbReference type="ARBA" id="ARBA00023214"/>
    </source>
</evidence>
<dbReference type="Gene3D" id="1.10.3080.10">
    <property type="entry name" value="Clc chloride channel"/>
    <property type="match status" value="1"/>
</dbReference>
<evidence type="ECO:0000256" key="10">
    <source>
        <dbReference type="PROSITE-ProRule" id="PRU00703"/>
    </source>
</evidence>
<dbReference type="EMBL" id="JAMXFA010000025">
    <property type="protein sequence ID" value="MCT7979645.1"/>
    <property type="molecule type" value="Genomic_DNA"/>
</dbReference>
<dbReference type="SMART" id="SM00116">
    <property type="entry name" value="CBS"/>
    <property type="match status" value="2"/>
</dbReference>
<organism evidence="13 14">
    <name type="scientific">Laspinema olomoucense D3b</name>
    <dbReference type="NCBI Taxonomy" id="2953688"/>
    <lineage>
        <taxon>Bacteria</taxon>
        <taxon>Bacillati</taxon>
        <taxon>Cyanobacteriota</taxon>
        <taxon>Cyanophyceae</taxon>
        <taxon>Oscillatoriophycideae</taxon>
        <taxon>Oscillatoriales</taxon>
        <taxon>Laspinemataceae</taxon>
        <taxon>Laspinema</taxon>
        <taxon>Laspinema olomoucense</taxon>
    </lineage>
</organism>
<dbReference type="PROSITE" id="PS51371">
    <property type="entry name" value="CBS"/>
    <property type="match status" value="2"/>
</dbReference>
<keyword evidence="5" id="KW-0406">Ion transport</keyword>
<feature type="domain" description="CBS" evidence="12">
    <location>
        <begin position="479"/>
        <end position="536"/>
    </location>
</feature>
<feature type="transmembrane region" description="Helical" evidence="11">
    <location>
        <begin position="251"/>
        <end position="273"/>
    </location>
</feature>
<evidence type="ECO:0000256" key="3">
    <source>
        <dbReference type="ARBA" id="ARBA00022692"/>
    </source>
</evidence>
<dbReference type="SUPFAM" id="SSF54631">
    <property type="entry name" value="CBS-domain pair"/>
    <property type="match status" value="1"/>
</dbReference>
<feature type="transmembrane region" description="Helical" evidence="11">
    <location>
        <begin position="293"/>
        <end position="318"/>
    </location>
</feature>
<dbReference type="PANTHER" id="PTHR43427:SF6">
    <property type="entry name" value="CHLORIDE CHANNEL PROTEIN CLC-E"/>
    <property type="match status" value="1"/>
</dbReference>
<keyword evidence="3 11" id="KW-0812">Transmembrane</keyword>
<proteinExistence type="predicted"/>
<feature type="transmembrane region" description="Helical" evidence="11">
    <location>
        <begin position="394"/>
        <end position="418"/>
    </location>
</feature>
<keyword evidence="9" id="KW-0407">Ion channel</keyword>
<evidence type="ECO:0000256" key="2">
    <source>
        <dbReference type="ARBA" id="ARBA00022448"/>
    </source>
</evidence>
<keyword evidence="14" id="KW-1185">Reference proteome</keyword>
<dbReference type="InterPro" id="IPR050368">
    <property type="entry name" value="ClC-type_chloride_channel"/>
</dbReference>
<keyword evidence="7" id="KW-0869">Chloride channel</keyword>
<feature type="transmembrane region" description="Helical" evidence="11">
    <location>
        <begin position="330"/>
        <end position="348"/>
    </location>
</feature>
<name>A0ABT2NAB5_9CYAN</name>
<dbReference type="Pfam" id="PF00654">
    <property type="entry name" value="Voltage_CLC"/>
    <property type="match status" value="1"/>
</dbReference>
<evidence type="ECO:0000256" key="11">
    <source>
        <dbReference type="SAM" id="Phobius"/>
    </source>
</evidence>
<dbReference type="InterPro" id="IPR000644">
    <property type="entry name" value="CBS_dom"/>
</dbReference>
<evidence type="ECO:0000256" key="4">
    <source>
        <dbReference type="ARBA" id="ARBA00022989"/>
    </source>
</evidence>
<evidence type="ECO:0000313" key="14">
    <source>
        <dbReference type="Proteomes" id="UP001525961"/>
    </source>
</evidence>
<evidence type="ECO:0000259" key="12">
    <source>
        <dbReference type="PROSITE" id="PS51371"/>
    </source>
</evidence>
<dbReference type="Proteomes" id="UP001525961">
    <property type="component" value="Unassembled WGS sequence"/>
</dbReference>
<feature type="transmembrane region" description="Helical" evidence="11">
    <location>
        <begin position="424"/>
        <end position="441"/>
    </location>
</feature>
<dbReference type="CDD" id="cd00400">
    <property type="entry name" value="Voltage_gated_ClC"/>
    <property type="match status" value="1"/>
</dbReference>